<sequence>MNRRRHRIAASHRATSTHPIDPKTRSRTKNDIISSFCVKRCRIYLVKFSLTKFTHNILNRLYTMMNGRAVRSVLIRNNRTENGSAEHVPRSIQFDESSEDYRCLCNCFHVKTGASLIGARV</sequence>
<name>A0A0D8XIP7_DICVI</name>
<evidence type="ECO:0000256" key="1">
    <source>
        <dbReference type="SAM" id="MobiDB-lite"/>
    </source>
</evidence>
<keyword evidence="3" id="KW-1185">Reference proteome</keyword>
<gene>
    <name evidence="2" type="ORF">DICVIV_10338</name>
</gene>
<evidence type="ECO:0000313" key="3">
    <source>
        <dbReference type="Proteomes" id="UP000053766"/>
    </source>
</evidence>
<protein>
    <submittedName>
        <fullName evidence="2">Uncharacterized protein</fullName>
    </submittedName>
</protein>
<dbReference type="EMBL" id="KN716539">
    <property type="protein sequence ID" value="KJH43642.1"/>
    <property type="molecule type" value="Genomic_DNA"/>
</dbReference>
<evidence type="ECO:0000313" key="2">
    <source>
        <dbReference type="EMBL" id="KJH43642.1"/>
    </source>
</evidence>
<dbReference type="OrthoDB" id="5870446at2759"/>
<dbReference type="AlphaFoldDB" id="A0A0D8XIP7"/>
<reference evidence="2 3" key="1">
    <citation type="submission" date="2013-11" db="EMBL/GenBank/DDBJ databases">
        <title>Draft genome of the bovine lungworm Dictyocaulus viviparus.</title>
        <authorList>
            <person name="Mitreva M."/>
        </authorList>
    </citation>
    <scope>NUCLEOTIDE SEQUENCE [LARGE SCALE GENOMIC DNA]</scope>
    <source>
        <strain evidence="2 3">HannoverDv2000</strain>
    </source>
</reference>
<dbReference type="Proteomes" id="UP000053766">
    <property type="component" value="Unassembled WGS sequence"/>
</dbReference>
<organism evidence="2 3">
    <name type="scientific">Dictyocaulus viviparus</name>
    <name type="common">Bovine lungworm</name>
    <dbReference type="NCBI Taxonomy" id="29172"/>
    <lineage>
        <taxon>Eukaryota</taxon>
        <taxon>Metazoa</taxon>
        <taxon>Ecdysozoa</taxon>
        <taxon>Nematoda</taxon>
        <taxon>Chromadorea</taxon>
        <taxon>Rhabditida</taxon>
        <taxon>Rhabditina</taxon>
        <taxon>Rhabditomorpha</taxon>
        <taxon>Strongyloidea</taxon>
        <taxon>Metastrongylidae</taxon>
        <taxon>Dictyocaulus</taxon>
    </lineage>
</organism>
<feature type="compositionally biased region" description="Basic residues" evidence="1">
    <location>
        <begin position="1"/>
        <end position="10"/>
    </location>
</feature>
<proteinExistence type="predicted"/>
<feature type="region of interest" description="Disordered" evidence="1">
    <location>
        <begin position="1"/>
        <end position="26"/>
    </location>
</feature>
<reference evidence="3" key="2">
    <citation type="journal article" date="2016" name="Sci. Rep.">
        <title>Dictyocaulus viviparus genome, variome and transcriptome elucidate lungworm biology and support future intervention.</title>
        <authorList>
            <person name="McNulty S.N."/>
            <person name="Strube C."/>
            <person name="Rosa B.A."/>
            <person name="Martin J.C."/>
            <person name="Tyagi R."/>
            <person name="Choi Y.J."/>
            <person name="Wang Q."/>
            <person name="Hallsworth Pepin K."/>
            <person name="Zhang X."/>
            <person name="Ozersky P."/>
            <person name="Wilson R.K."/>
            <person name="Sternberg P.W."/>
            <person name="Gasser R.B."/>
            <person name="Mitreva M."/>
        </authorList>
    </citation>
    <scope>NUCLEOTIDE SEQUENCE [LARGE SCALE GENOMIC DNA]</scope>
    <source>
        <strain evidence="3">HannoverDv2000</strain>
    </source>
</reference>
<accession>A0A0D8XIP7</accession>